<protein>
    <recommendedName>
        <fullName evidence="6">Fimbrial-type adhesion domain-containing protein</fullName>
    </recommendedName>
</protein>
<evidence type="ECO:0000256" key="3">
    <source>
        <dbReference type="ARBA" id="ARBA00022729"/>
    </source>
</evidence>
<dbReference type="Proteomes" id="UP000037315">
    <property type="component" value="Unassembled WGS sequence"/>
</dbReference>
<dbReference type="SUPFAM" id="SSF49401">
    <property type="entry name" value="Bacterial adhesins"/>
    <property type="match status" value="1"/>
</dbReference>
<keyword evidence="8" id="KW-1185">Reference proteome</keyword>
<feature type="signal peptide" evidence="5">
    <location>
        <begin position="1"/>
        <end position="25"/>
    </location>
</feature>
<dbReference type="GO" id="GO:0009289">
    <property type="term" value="C:pilus"/>
    <property type="evidence" value="ECO:0007669"/>
    <property type="project" value="UniProtKB-SubCell"/>
</dbReference>
<comment type="caution">
    <text evidence="7">The sequence shown here is derived from an EMBL/GenBank/DDBJ whole genome shotgun (WGS) entry which is preliminary data.</text>
</comment>
<dbReference type="AlphaFoldDB" id="A0A0J8VLS1"/>
<dbReference type="InterPro" id="IPR050263">
    <property type="entry name" value="Bact_Fimbrial_Adh_Pro"/>
</dbReference>
<accession>A0A0J8VLS1</accession>
<dbReference type="PANTHER" id="PTHR33420:SF3">
    <property type="entry name" value="FIMBRIAL SUBUNIT ELFA"/>
    <property type="match status" value="1"/>
</dbReference>
<evidence type="ECO:0000256" key="5">
    <source>
        <dbReference type="SAM" id="SignalP"/>
    </source>
</evidence>
<dbReference type="PATRIC" id="fig|1656095.3.peg.2989"/>
<reference evidence="7 8" key="1">
    <citation type="submission" date="2015-06" db="EMBL/GenBank/DDBJ databases">
        <title>Genome sequencing of Cronobacter sp. strain DJ34 isolated from petroleum contaminated sludge of Duliajan Oil Fields, Assam, India.</title>
        <authorList>
            <person name="Pal S."/>
            <person name="Banerjee T.D."/>
            <person name="Roy A."/>
            <person name="Sar P."/>
            <person name="Kazy S.K."/>
        </authorList>
    </citation>
    <scope>NUCLEOTIDE SEQUENCE [LARGE SCALE GENOMIC DNA]</scope>
    <source>
        <strain evidence="7 8">DJ34</strain>
    </source>
</reference>
<evidence type="ECO:0000256" key="1">
    <source>
        <dbReference type="ARBA" id="ARBA00004561"/>
    </source>
</evidence>
<dbReference type="GO" id="GO:0043709">
    <property type="term" value="P:cell adhesion involved in single-species biofilm formation"/>
    <property type="evidence" value="ECO:0007669"/>
    <property type="project" value="TreeGrafter"/>
</dbReference>
<dbReference type="InterPro" id="IPR008966">
    <property type="entry name" value="Adhesion_dom_sf"/>
</dbReference>
<evidence type="ECO:0000259" key="6">
    <source>
        <dbReference type="Pfam" id="PF00419"/>
    </source>
</evidence>
<proteinExistence type="inferred from homology"/>
<keyword evidence="4" id="KW-0281">Fimbrium</keyword>
<sequence>MKFIRYFFSLCLLASSLLFIPHANAACSTRQLPMSQGIYNLTISTSTEIGDVIAGTERAVNFNVSCTTDRSGEILIACFNGSGEEVPGMPGVYATGIAGIGVTLYNDQWKRVTGKGENCDSRNTPIYKLDSNKSFMATTNLALVKTAEQIGEGNLNSANSSFVFKIYNAEKIANNSTAYYNVYLSPNTVSCSVDPKSLVVNLGDIPASQFTGPGTATPWHNFDVNISCDRDTMIQYRITGAEGIMNGQQDVMKLDDTPDSATGIGIQMQVNNATINYFSGYYPPLSLTDKRLTLPAGIRYYQTSHDVTPGSANAAVIITIAYQ</sequence>
<dbReference type="InterPro" id="IPR036937">
    <property type="entry name" value="Adhesion_dom_fimbrial_sf"/>
</dbReference>
<keyword evidence="3 5" id="KW-0732">Signal</keyword>
<dbReference type="Gene3D" id="2.60.40.1090">
    <property type="entry name" value="Fimbrial-type adhesion domain"/>
    <property type="match status" value="1"/>
</dbReference>
<dbReference type="EMBL" id="LFEJ01000022">
    <property type="protein sequence ID" value="KMV33470.1"/>
    <property type="molecule type" value="Genomic_DNA"/>
</dbReference>
<feature type="chain" id="PRO_5005311087" description="Fimbrial-type adhesion domain-containing protein" evidence="5">
    <location>
        <begin position="26"/>
        <end position="323"/>
    </location>
</feature>
<comment type="subcellular location">
    <subcellularLocation>
        <location evidence="1">Fimbrium</location>
    </subcellularLocation>
</comment>
<dbReference type="Gene3D" id="2.60.40.3310">
    <property type="match status" value="1"/>
</dbReference>
<dbReference type="PANTHER" id="PTHR33420">
    <property type="entry name" value="FIMBRIAL SUBUNIT ELFA-RELATED"/>
    <property type="match status" value="1"/>
</dbReference>
<name>A0A0J8VLS1_9ENTR</name>
<dbReference type="Pfam" id="PF00419">
    <property type="entry name" value="Fimbrial"/>
    <property type="match status" value="1"/>
</dbReference>
<feature type="domain" description="Fimbrial-type adhesion" evidence="6">
    <location>
        <begin position="188"/>
        <end position="323"/>
    </location>
</feature>
<evidence type="ECO:0000256" key="4">
    <source>
        <dbReference type="ARBA" id="ARBA00023263"/>
    </source>
</evidence>
<comment type="similarity">
    <text evidence="2">Belongs to the fimbrial protein family.</text>
</comment>
<evidence type="ECO:0000313" key="7">
    <source>
        <dbReference type="EMBL" id="KMV33470.1"/>
    </source>
</evidence>
<evidence type="ECO:0000313" key="8">
    <source>
        <dbReference type="Proteomes" id="UP000037315"/>
    </source>
</evidence>
<dbReference type="STRING" id="1121863.GCA_000621185_00321"/>
<organism evidence="7 8">
    <name type="scientific">Franconibacter pulveris</name>
    <dbReference type="NCBI Taxonomy" id="435910"/>
    <lineage>
        <taxon>Bacteria</taxon>
        <taxon>Pseudomonadati</taxon>
        <taxon>Pseudomonadota</taxon>
        <taxon>Gammaproteobacteria</taxon>
        <taxon>Enterobacterales</taxon>
        <taxon>Enterobacteriaceae</taxon>
        <taxon>Franconibacter</taxon>
    </lineage>
</organism>
<evidence type="ECO:0000256" key="2">
    <source>
        <dbReference type="ARBA" id="ARBA00006671"/>
    </source>
</evidence>
<dbReference type="InterPro" id="IPR000259">
    <property type="entry name" value="Adhesion_dom_fimbrial"/>
</dbReference>
<gene>
    <name evidence="7" type="ORF">ACH50_16065</name>
</gene>